<protein>
    <submittedName>
        <fullName evidence="2">Uncharacterized protein</fullName>
    </submittedName>
</protein>
<gene>
    <name evidence="2" type="ORF">EGYM00163_LOCUS5133</name>
</gene>
<name>A0A7S4CDQ2_9EUGL</name>
<dbReference type="AlphaFoldDB" id="A0A7S4CDQ2"/>
<proteinExistence type="predicted"/>
<keyword evidence="1" id="KW-1133">Transmembrane helix</keyword>
<reference evidence="2" key="1">
    <citation type="submission" date="2021-01" db="EMBL/GenBank/DDBJ databases">
        <authorList>
            <person name="Corre E."/>
            <person name="Pelletier E."/>
            <person name="Niang G."/>
            <person name="Scheremetjew M."/>
            <person name="Finn R."/>
            <person name="Kale V."/>
            <person name="Holt S."/>
            <person name="Cochrane G."/>
            <person name="Meng A."/>
            <person name="Brown T."/>
            <person name="Cohen L."/>
        </authorList>
    </citation>
    <scope>NUCLEOTIDE SEQUENCE</scope>
    <source>
        <strain evidence="2">CCMP1594</strain>
    </source>
</reference>
<organism evidence="2">
    <name type="scientific">Eutreptiella gymnastica</name>
    <dbReference type="NCBI Taxonomy" id="73025"/>
    <lineage>
        <taxon>Eukaryota</taxon>
        <taxon>Discoba</taxon>
        <taxon>Euglenozoa</taxon>
        <taxon>Euglenida</taxon>
        <taxon>Spirocuta</taxon>
        <taxon>Euglenophyceae</taxon>
        <taxon>Eutreptiales</taxon>
        <taxon>Eutreptiaceae</taxon>
        <taxon>Eutreptiella</taxon>
    </lineage>
</organism>
<accession>A0A7S4CDQ2</accession>
<feature type="transmembrane region" description="Helical" evidence="1">
    <location>
        <begin position="219"/>
        <end position="243"/>
    </location>
</feature>
<evidence type="ECO:0000256" key="1">
    <source>
        <dbReference type="SAM" id="Phobius"/>
    </source>
</evidence>
<evidence type="ECO:0000313" key="2">
    <source>
        <dbReference type="EMBL" id="CAE0794015.1"/>
    </source>
</evidence>
<keyword evidence="1" id="KW-0472">Membrane</keyword>
<dbReference type="EMBL" id="HBJA01016053">
    <property type="protein sequence ID" value="CAE0794015.1"/>
    <property type="molecule type" value="Transcribed_RNA"/>
</dbReference>
<sequence>MTTGLSSDCDACLPGYTGHDPNTKCLCRGANCYSVAYDPTKAYPTPDTPISFALDEGNLSVYVDYKAGALGPVSTSFQIQPVTLDQVLHPSKSAPMAQIYVGPSAFYLRSLTPDQTAPQHGKFALQALTDVTLQLKVPYPDVSVAKAGASWLDALKIDYAVHPPVLLWRSPDGWTPAHDTCKTPEADKMISQLLQTTICRLEDEMQFSLFVKVSDTFPWWVYFSVGAVLVAVLLIIMSIVLCYRRRVGNERAKAEAKARVIAYLTQNKNKMGKSLRRRLGLSSSQKFTPEMAAQRFLQKHDKVQKMIARMNKPAERRRSLMLPPGGSMEVGSRPEMSSIESLQMITDAQMVGETWQFQPHEVALLEACTKLRSLFRQDPFTKEYALKPSAFPEMQQKLLLLQMENDKLKKVIGSHNPGVVYPRM</sequence>
<keyword evidence="1" id="KW-0812">Transmembrane</keyword>